<dbReference type="AlphaFoldDB" id="A0A0D8JVQ4"/>
<dbReference type="VEuPathDB" id="FungiDB:CIMG_13635"/>
<name>A0A0D8JVQ4_COCIM</name>
<reference evidence="2" key="2">
    <citation type="journal article" date="2010" name="Genome Res.">
        <title>Population genomic sequencing of Coccidioides fungi reveals recent hybridization and transposon control.</title>
        <authorList>
            <person name="Neafsey D.E."/>
            <person name="Barker B.M."/>
            <person name="Sharpton T.J."/>
            <person name="Stajich J.E."/>
            <person name="Park D.J."/>
            <person name="Whiston E."/>
            <person name="Hung C.-Y."/>
            <person name="McMahan C."/>
            <person name="White J."/>
            <person name="Sykes S."/>
            <person name="Heiman D."/>
            <person name="Young S."/>
            <person name="Zeng Q."/>
            <person name="Abouelleil A."/>
            <person name="Aftuck L."/>
            <person name="Bessette D."/>
            <person name="Brown A."/>
            <person name="FitzGerald M."/>
            <person name="Lui A."/>
            <person name="Macdonald J.P."/>
            <person name="Priest M."/>
            <person name="Orbach M.J."/>
            <person name="Galgiani J.N."/>
            <person name="Kirkland T.N."/>
            <person name="Cole G.T."/>
            <person name="Birren B.W."/>
            <person name="Henn M.R."/>
            <person name="Taylor J.W."/>
            <person name="Rounsley S.D."/>
        </authorList>
    </citation>
    <scope>GENOME REANNOTATION</scope>
    <source>
        <strain evidence="2">RS</strain>
    </source>
</reference>
<evidence type="ECO:0000313" key="2">
    <source>
        <dbReference type="Proteomes" id="UP000001261"/>
    </source>
</evidence>
<sequence length="85" mass="9539">MKRNDERHSYWAQDRSMCACCPAEVCVPMFGVHCAPAPESALNSRSLCATSVAAERCYCTATDRYAAEFLFALWCKRLRKIKLAG</sequence>
<gene>
    <name evidence="1" type="ORF">CIMG_13635</name>
</gene>
<dbReference type="GeneID" id="24165262"/>
<dbReference type="EMBL" id="GG704915">
    <property type="protein sequence ID" value="KJF61410.1"/>
    <property type="molecule type" value="Genomic_DNA"/>
</dbReference>
<dbReference type="Proteomes" id="UP000001261">
    <property type="component" value="Unassembled WGS sequence"/>
</dbReference>
<dbReference type="KEGG" id="cim:CIMG_13635"/>
<reference evidence="2" key="1">
    <citation type="journal article" date="2009" name="Genome Res.">
        <title>Comparative genomic analyses of the human fungal pathogens Coccidioides and their relatives.</title>
        <authorList>
            <person name="Sharpton T.J."/>
            <person name="Stajich J.E."/>
            <person name="Rounsley S.D."/>
            <person name="Gardner M.J."/>
            <person name="Wortman J.R."/>
            <person name="Jordar V.S."/>
            <person name="Maiti R."/>
            <person name="Kodira C.D."/>
            <person name="Neafsey D.E."/>
            <person name="Zeng Q."/>
            <person name="Hung C.-Y."/>
            <person name="McMahan C."/>
            <person name="Muszewska A."/>
            <person name="Grynberg M."/>
            <person name="Mandel M.A."/>
            <person name="Kellner E.M."/>
            <person name="Barker B.M."/>
            <person name="Galgiani J.N."/>
            <person name="Orbach M.J."/>
            <person name="Kirkland T.N."/>
            <person name="Cole G.T."/>
            <person name="Henn M.R."/>
            <person name="Birren B.W."/>
            <person name="Taylor J.W."/>
        </authorList>
    </citation>
    <scope>NUCLEOTIDE SEQUENCE [LARGE SCALE GENOMIC DNA]</scope>
    <source>
        <strain evidence="2">RS</strain>
    </source>
</reference>
<evidence type="ECO:0000313" key="1">
    <source>
        <dbReference type="EMBL" id="KJF61410.1"/>
    </source>
</evidence>
<dbReference type="InParanoid" id="A0A0D8JVQ4"/>
<proteinExistence type="predicted"/>
<dbReference type="RefSeq" id="XP_004444937.1">
    <property type="nucleotide sequence ID" value="XM_004444880.1"/>
</dbReference>
<organism evidence="1 2">
    <name type="scientific">Coccidioides immitis (strain RS)</name>
    <name type="common">Valley fever fungus</name>
    <dbReference type="NCBI Taxonomy" id="246410"/>
    <lineage>
        <taxon>Eukaryota</taxon>
        <taxon>Fungi</taxon>
        <taxon>Dikarya</taxon>
        <taxon>Ascomycota</taxon>
        <taxon>Pezizomycotina</taxon>
        <taxon>Eurotiomycetes</taxon>
        <taxon>Eurotiomycetidae</taxon>
        <taxon>Onygenales</taxon>
        <taxon>Onygenaceae</taxon>
        <taxon>Coccidioides</taxon>
    </lineage>
</organism>
<protein>
    <submittedName>
        <fullName evidence="1">Uncharacterized protein</fullName>
    </submittedName>
</protein>
<keyword evidence="2" id="KW-1185">Reference proteome</keyword>
<accession>A0A0D8JVQ4</accession>